<organism evidence="1 2">
    <name type="scientific">Singulisphaera acidiphila (strain ATCC BAA-1392 / DSM 18658 / VKM B-2454 / MOB10)</name>
    <dbReference type="NCBI Taxonomy" id="886293"/>
    <lineage>
        <taxon>Bacteria</taxon>
        <taxon>Pseudomonadati</taxon>
        <taxon>Planctomycetota</taxon>
        <taxon>Planctomycetia</taxon>
        <taxon>Isosphaerales</taxon>
        <taxon>Isosphaeraceae</taxon>
        <taxon>Singulisphaera</taxon>
    </lineage>
</organism>
<dbReference type="RefSeq" id="WP_015245333.1">
    <property type="nucleotide sequence ID" value="NC_019892.1"/>
</dbReference>
<name>L0D9U1_SINAD</name>
<reference evidence="1 2" key="1">
    <citation type="submission" date="2012-02" db="EMBL/GenBank/DDBJ databases">
        <title>Complete sequence of chromosome of Singulisphaera acidiphila DSM 18658.</title>
        <authorList>
            <consortium name="US DOE Joint Genome Institute (JGI-PGF)"/>
            <person name="Lucas S."/>
            <person name="Copeland A."/>
            <person name="Lapidus A."/>
            <person name="Glavina del Rio T."/>
            <person name="Dalin E."/>
            <person name="Tice H."/>
            <person name="Bruce D."/>
            <person name="Goodwin L."/>
            <person name="Pitluck S."/>
            <person name="Peters L."/>
            <person name="Ovchinnikova G."/>
            <person name="Chertkov O."/>
            <person name="Kyrpides N."/>
            <person name="Mavromatis K."/>
            <person name="Ivanova N."/>
            <person name="Brettin T."/>
            <person name="Detter J.C."/>
            <person name="Han C."/>
            <person name="Larimer F."/>
            <person name="Land M."/>
            <person name="Hauser L."/>
            <person name="Markowitz V."/>
            <person name="Cheng J.-F."/>
            <person name="Hugenholtz P."/>
            <person name="Woyke T."/>
            <person name="Wu D."/>
            <person name="Tindall B."/>
            <person name="Pomrenke H."/>
            <person name="Brambilla E."/>
            <person name="Klenk H.-P."/>
            <person name="Eisen J.A."/>
        </authorList>
    </citation>
    <scope>NUCLEOTIDE SEQUENCE [LARGE SCALE GENOMIC DNA]</scope>
    <source>
        <strain evidence="2">ATCC BAA-1392 / DSM 18658 / VKM B-2454 / MOB10</strain>
    </source>
</reference>
<gene>
    <name evidence="1" type="ordered locus">Sinac_1798</name>
</gene>
<keyword evidence="2" id="KW-1185">Reference proteome</keyword>
<dbReference type="HOGENOM" id="CLU_2083281_0_0_0"/>
<evidence type="ECO:0000313" key="1">
    <source>
        <dbReference type="EMBL" id="AGA26164.1"/>
    </source>
</evidence>
<sequence length="117" mass="12956">MSKAAARSARLGRLPLAALGALSVWFWGAWRHSCGTRQIRRPSRCGPARRSRPGTSRVEAELARLGRLHAQLAIARGRVDEAIADRDRIPDDHLMASQARLQIGQIELRWNRGPASS</sequence>
<dbReference type="AlphaFoldDB" id="L0D9U1"/>
<dbReference type="Proteomes" id="UP000010798">
    <property type="component" value="Chromosome"/>
</dbReference>
<dbReference type="EMBL" id="CP003364">
    <property type="protein sequence ID" value="AGA26164.1"/>
    <property type="molecule type" value="Genomic_DNA"/>
</dbReference>
<accession>L0D9U1</accession>
<protein>
    <recommendedName>
        <fullName evidence="3">Tetratricopeptide repeat protein</fullName>
    </recommendedName>
</protein>
<proteinExistence type="predicted"/>
<evidence type="ECO:0000313" key="2">
    <source>
        <dbReference type="Proteomes" id="UP000010798"/>
    </source>
</evidence>
<dbReference type="KEGG" id="saci:Sinac_1798"/>
<dbReference type="eggNOG" id="COG0457">
    <property type="taxonomic scope" value="Bacteria"/>
</dbReference>
<evidence type="ECO:0008006" key="3">
    <source>
        <dbReference type="Google" id="ProtNLM"/>
    </source>
</evidence>